<evidence type="ECO:0000259" key="5">
    <source>
        <dbReference type="PROSITE" id="PS50977"/>
    </source>
</evidence>
<keyword evidence="1" id="KW-0805">Transcription regulation</keyword>
<evidence type="ECO:0000256" key="2">
    <source>
        <dbReference type="ARBA" id="ARBA00023125"/>
    </source>
</evidence>
<dbReference type="Pfam" id="PF00440">
    <property type="entry name" value="TetR_N"/>
    <property type="match status" value="1"/>
</dbReference>
<dbReference type="Pfam" id="PF02909">
    <property type="entry name" value="TetR_C_1"/>
    <property type="match status" value="1"/>
</dbReference>
<organism evidence="6 7">
    <name type="scientific">Pseudonocardia lutea</name>
    <dbReference type="NCBI Taxonomy" id="2172015"/>
    <lineage>
        <taxon>Bacteria</taxon>
        <taxon>Bacillati</taxon>
        <taxon>Actinomycetota</taxon>
        <taxon>Actinomycetes</taxon>
        <taxon>Pseudonocardiales</taxon>
        <taxon>Pseudonocardiaceae</taxon>
        <taxon>Pseudonocardia</taxon>
    </lineage>
</organism>
<dbReference type="RefSeq" id="WP_379569848.1">
    <property type="nucleotide sequence ID" value="NZ_JBHSQK010000080.1"/>
</dbReference>
<dbReference type="PROSITE" id="PS50977">
    <property type="entry name" value="HTH_TETR_2"/>
    <property type="match status" value="1"/>
</dbReference>
<accession>A0ABW1IG17</accession>
<dbReference type="EMBL" id="JBHSQK010000080">
    <property type="protein sequence ID" value="MFC5951673.1"/>
    <property type="molecule type" value="Genomic_DNA"/>
</dbReference>
<name>A0ABW1IG17_9PSEU</name>
<keyword evidence="3" id="KW-0804">Transcription</keyword>
<gene>
    <name evidence="6" type="ORF">ACFQH9_25740</name>
</gene>
<comment type="caution">
    <text evidence="6">The sequence shown here is derived from an EMBL/GenBank/DDBJ whole genome shotgun (WGS) entry which is preliminary data.</text>
</comment>
<dbReference type="Gene3D" id="1.10.10.60">
    <property type="entry name" value="Homeodomain-like"/>
    <property type="match status" value="1"/>
</dbReference>
<dbReference type="InterPro" id="IPR050109">
    <property type="entry name" value="HTH-type_TetR-like_transc_reg"/>
</dbReference>
<protein>
    <submittedName>
        <fullName evidence="6">TetR/AcrR family transcriptional regulator</fullName>
    </submittedName>
</protein>
<dbReference type="PANTHER" id="PTHR30055">
    <property type="entry name" value="HTH-TYPE TRANSCRIPTIONAL REGULATOR RUTR"/>
    <property type="match status" value="1"/>
</dbReference>
<dbReference type="InterPro" id="IPR036271">
    <property type="entry name" value="Tet_transcr_reg_TetR-rel_C_sf"/>
</dbReference>
<evidence type="ECO:0000256" key="4">
    <source>
        <dbReference type="PROSITE-ProRule" id="PRU00335"/>
    </source>
</evidence>
<evidence type="ECO:0000313" key="6">
    <source>
        <dbReference type="EMBL" id="MFC5951673.1"/>
    </source>
</evidence>
<dbReference type="InterPro" id="IPR001647">
    <property type="entry name" value="HTH_TetR"/>
</dbReference>
<dbReference type="SUPFAM" id="SSF46689">
    <property type="entry name" value="Homeodomain-like"/>
    <property type="match status" value="1"/>
</dbReference>
<feature type="domain" description="HTH tetR-type" evidence="5">
    <location>
        <begin position="34"/>
        <end position="94"/>
    </location>
</feature>
<evidence type="ECO:0000313" key="7">
    <source>
        <dbReference type="Proteomes" id="UP001596119"/>
    </source>
</evidence>
<proteinExistence type="predicted"/>
<keyword evidence="2 4" id="KW-0238">DNA-binding</keyword>
<reference evidence="7" key="1">
    <citation type="journal article" date="2019" name="Int. J. Syst. Evol. Microbiol.">
        <title>The Global Catalogue of Microorganisms (GCM) 10K type strain sequencing project: providing services to taxonomists for standard genome sequencing and annotation.</title>
        <authorList>
            <consortium name="The Broad Institute Genomics Platform"/>
            <consortium name="The Broad Institute Genome Sequencing Center for Infectious Disease"/>
            <person name="Wu L."/>
            <person name="Ma J."/>
        </authorList>
    </citation>
    <scope>NUCLEOTIDE SEQUENCE [LARGE SCALE GENOMIC DNA]</scope>
    <source>
        <strain evidence="7">CGMCC 4.7397</strain>
    </source>
</reference>
<dbReference type="Gene3D" id="1.10.357.10">
    <property type="entry name" value="Tetracycline Repressor, domain 2"/>
    <property type="match status" value="1"/>
</dbReference>
<keyword evidence="7" id="KW-1185">Reference proteome</keyword>
<dbReference type="InterPro" id="IPR009057">
    <property type="entry name" value="Homeodomain-like_sf"/>
</dbReference>
<evidence type="ECO:0000256" key="1">
    <source>
        <dbReference type="ARBA" id="ARBA00023015"/>
    </source>
</evidence>
<dbReference type="PANTHER" id="PTHR30055:SF151">
    <property type="entry name" value="TRANSCRIPTIONAL REGULATORY PROTEIN"/>
    <property type="match status" value="1"/>
</dbReference>
<feature type="DNA-binding region" description="H-T-H motif" evidence="4">
    <location>
        <begin position="57"/>
        <end position="76"/>
    </location>
</feature>
<sequence length="262" mass="29383">MDEPDTEYGTPEGRAMIRLLWDPPPPPTRGPRQRLTLEQVVAAAVEVAATQGIDELSMRKVAQHLGVGAMSLYTYVPGKDELFELMIDRAWAGRRLPQRDLPWRAQVEFHAREAWRMYQEHPWLIRSNLWRMPLGPHVLDAQEDLYRAVALTGLPEATVSRVANLVESHVFGAARAAVTDTSVSARTGVTQDDYYESRSSFWGTYYTAGRFPTMTRIWEKGGFDEEYSDDTWEFGLRLLLDGVERLAAAGSGGPAGPDGSDR</sequence>
<dbReference type="Proteomes" id="UP001596119">
    <property type="component" value="Unassembled WGS sequence"/>
</dbReference>
<dbReference type="SUPFAM" id="SSF48498">
    <property type="entry name" value="Tetracyclin repressor-like, C-terminal domain"/>
    <property type="match status" value="1"/>
</dbReference>
<evidence type="ECO:0000256" key="3">
    <source>
        <dbReference type="ARBA" id="ARBA00023163"/>
    </source>
</evidence>
<dbReference type="InterPro" id="IPR004111">
    <property type="entry name" value="Repressor_TetR_C"/>
</dbReference>